<keyword evidence="3" id="KW-1185">Reference proteome</keyword>
<feature type="compositionally biased region" description="Basic and acidic residues" evidence="1">
    <location>
        <begin position="60"/>
        <end position="78"/>
    </location>
</feature>
<dbReference type="Proteomes" id="UP001303046">
    <property type="component" value="Unassembled WGS sequence"/>
</dbReference>
<reference evidence="2 3" key="1">
    <citation type="submission" date="2023-08" db="EMBL/GenBank/DDBJ databases">
        <title>A Necator americanus chromosomal reference genome.</title>
        <authorList>
            <person name="Ilik V."/>
            <person name="Petrzelkova K.J."/>
            <person name="Pardy F."/>
            <person name="Fuh T."/>
            <person name="Niatou-Singa F.S."/>
            <person name="Gouil Q."/>
            <person name="Baker L."/>
            <person name="Ritchie M.E."/>
            <person name="Jex A.R."/>
            <person name="Gazzola D."/>
            <person name="Li H."/>
            <person name="Toshio Fujiwara R."/>
            <person name="Zhan B."/>
            <person name="Aroian R.V."/>
            <person name="Pafco B."/>
            <person name="Schwarz E.M."/>
        </authorList>
    </citation>
    <scope>NUCLEOTIDE SEQUENCE [LARGE SCALE GENOMIC DNA]</scope>
    <source>
        <strain evidence="2 3">Aroian</strain>
        <tissue evidence="2">Whole animal</tissue>
    </source>
</reference>
<gene>
    <name evidence="2" type="primary">Necator_chrI.g2294</name>
    <name evidence="2" type="ORF">RB195_006167</name>
</gene>
<accession>A0ABR1BU68</accession>
<proteinExistence type="predicted"/>
<protein>
    <submittedName>
        <fullName evidence="2">Uncharacterized protein</fullName>
    </submittedName>
</protein>
<evidence type="ECO:0000313" key="3">
    <source>
        <dbReference type="Proteomes" id="UP001303046"/>
    </source>
</evidence>
<evidence type="ECO:0000256" key="1">
    <source>
        <dbReference type="SAM" id="MobiDB-lite"/>
    </source>
</evidence>
<organism evidence="2 3">
    <name type="scientific">Necator americanus</name>
    <name type="common">Human hookworm</name>
    <dbReference type="NCBI Taxonomy" id="51031"/>
    <lineage>
        <taxon>Eukaryota</taxon>
        <taxon>Metazoa</taxon>
        <taxon>Ecdysozoa</taxon>
        <taxon>Nematoda</taxon>
        <taxon>Chromadorea</taxon>
        <taxon>Rhabditida</taxon>
        <taxon>Rhabditina</taxon>
        <taxon>Rhabditomorpha</taxon>
        <taxon>Strongyloidea</taxon>
        <taxon>Ancylostomatidae</taxon>
        <taxon>Bunostominae</taxon>
        <taxon>Necator</taxon>
    </lineage>
</organism>
<comment type="caution">
    <text evidence="2">The sequence shown here is derived from an EMBL/GenBank/DDBJ whole genome shotgun (WGS) entry which is preliminary data.</text>
</comment>
<feature type="compositionally biased region" description="Basic residues" evidence="1">
    <location>
        <begin position="79"/>
        <end position="91"/>
    </location>
</feature>
<name>A0ABR1BU68_NECAM</name>
<evidence type="ECO:0000313" key="2">
    <source>
        <dbReference type="EMBL" id="KAK6728945.1"/>
    </source>
</evidence>
<sequence>MFPLVFSDVRSEVPNTHDRARLPSIMKRRLDLHEKRHLLHPDDEVFEETFVLDPLSPLPPERRPSHKQSEDVFVEPEHKKRRRRGRRRSGV</sequence>
<dbReference type="EMBL" id="JAVFWL010000001">
    <property type="protein sequence ID" value="KAK6728945.1"/>
    <property type="molecule type" value="Genomic_DNA"/>
</dbReference>
<feature type="region of interest" description="Disordered" evidence="1">
    <location>
        <begin position="54"/>
        <end position="91"/>
    </location>
</feature>